<dbReference type="AlphaFoldDB" id="A0A345LWY6"/>
<feature type="binding site" evidence="14">
    <location>
        <position position="520"/>
    </location>
    <ligand>
        <name>substrate</name>
    </ligand>
</feature>
<comment type="catalytic activity">
    <reaction evidence="11 18">
        <text>D-sedoheptulose 7-phosphate + D-glyceraldehyde 3-phosphate = aldehydo-D-ribose 5-phosphate + D-xylulose 5-phosphate</text>
        <dbReference type="Rhea" id="RHEA:10508"/>
        <dbReference type="ChEBI" id="CHEBI:57483"/>
        <dbReference type="ChEBI" id="CHEBI:57737"/>
        <dbReference type="ChEBI" id="CHEBI:58273"/>
        <dbReference type="ChEBI" id="CHEBI:59776"/>
        <dbReference type="EC" id="2.2.1.1"/>
    </reaction>
</comment>
<sequence length="664" mass="72304">MTTRKTLANAIRFLSMDAVQKAKSGHPGAPMGMADIAEVLWRDHMNHNPANPHWADRDRFVLSNGHGSMLIYSLLHLAGYDLPIEELKNFRQLHSKTPGHPEYGYTPGVETTTGPLGQGIANAVGFAVAERTLAAQFNRPGHDVVDHHTYVFMGDGCMMEGISHEACSLAGTLKLNKLIAFYDDNGISIDGEVEGWFTDDTAARFESYGWHVIRDIDGHDASQINAAINEAKKQADKPTLIMCKTIIGFGSPNKAGSESVHGAPLGDAEIAATREALGWNYGPFEIPKDIYEAWDARTAGKEKESAWDKKFAAYAAQFPELAAEFTRRMNGELPASFDADAKQFVENLQQNPANIASRKASQNALEAFGKVLPEFMGGSADLAPSNLTMWSGSKALNVDPAGNYIHYGVREFGMSAIMNGIALHGGFIPYGATFLMFVEYARNAVRMAALMKVRSIFVYTHDSIGLGEDGPTHQPVEQLASLRVTPNLSTWRPCDQVESAVAWKYAIERKDGPSALIFSRQNLEQQPRTAEQLANIEKGAYVLKDCAGTPELIFIATGSEVELAVKAADQLTAEGRKVRVVSMPSTDAFDKQDAAYREAVLPANVTARVAIEAGIADYWFKYTGLNGAIIGMHTFGESAPAEELYKEFGITAEKAVEAAKSLLK</sequence>
<comment type="cofactor">
    <cofactor evidence="1">
        <name>Ca(2+)</name>
        <dbReference type="ChEBI" id="CHEBI:29108"/>
    </cofactor>
</comment>
<dbReference type="NCBIfam" id="TIGR00232">
    <property type="entry name" value="tktlase_bact"/>
    <property type="match status" value="1"/>
</dbReference>
<evidence type="ECO:0000256" key="2">
    <source>
        <dbReference type="ARBA" id="ARBA00001941"/>
    </source>
</evidence>
<feature type="binding site" evidence="14">
    <location>
        <position position="473"/>
    </location>
    <ligand>
        <name>substrate</name>
    </ligand>
</feature>
<feature type="binding site" evidence="16">
    <location>
        <position position="185"/>
    </location>
    <ligand>
        <name>Mg(2+)</name>
        <dbReference type="ChEBI" id="CHEBI:18420"/>
    </ligand>
</feature>
<dbReference type="Proteomes" id="UP001252207">
    <property type="component" value="Unassembled WGS sequence"/>
</dbReference>
<dbReference type="GO" id="GO:0046872">
    <property type="term" value="F:metal ion binding"/>
    <property type="evidence" value="ECO:0007669"/>
    <property type="project" value="UniProtKB-KW"/>
</dbReference>
<dbReference type="FunFam" id="3.40.50.920:FF:000003">
    <property type="entry name" value="Transketolase"/>
    <property type="match status" value="1"/>
</dbReference>
<feature type="binding site" evidence="15">
    <location>
        <position position="261"/>
    </location>
    <ligand>
        <name>thiamine diphosphate</name>
        <dbReference type="ChEBI" id="CHEBI:58937"/>
    </ligand>
</feature>
<evidence type="ECO:0000256" key="6">
    <source>
        <dbReference type="ARBA" id="ARBA00022679"/>
    </source>
</evidence>
<feature type="binding site" evidence="14">
    <location>
        <position position="358"/>
    </location>
    <ligand>
        <name>substrate</name>
    </ligand>
</feature>
<dbReference type="InterPro" id="IPR020826">
    <property type="entry name" value="Transketolase_BS"/>
</dbReference>
<dbReference type="SUPFAM" id="SSF52922">
    <property type="entry name" value="TK C-terminal domain-like"/>
    <property type="match status" value="1"/>
</dbReference>
<dbReference type="InterPro" id="IPR033247">
    <property type="entry name" value="Transketolase_fam"/>
</dbReference>
<comment type="cofactor">
    <cofactor evidence="16">
        <name>Mg(2+)</name>
        <dbReference type="ChEBI" id="CHEBI:18420"/>
    </cofactor>
    <text evidence="16">Binds 1 Mg(2+) ion per subunit. Can also utilize other divalent metal cations, such as Ca(2+), Mn(2+) and Co(2+).</text>
</comment>
<dbReference type="Gene3D" id="3.40.50.970">
    <property type="match status" value="2"/>
</dbReference>
<dbReference type="Pfam" id="PF22613">
    <property type="entry name" value="Transketolase_C_1"/>
    <property type="match status" value="1"/>
</dbReference>
<feature type="binding site" evidence="14">
    <location>
        <position position="261"/>
    </location>
    <ligand>
        <name>substrate</name>
    </ligand>
</feature>
<evidence type="ECO:0000256" key="8">
    <source>
        <dbReference type="ARBA" id="ARBA00022837"/>
    </source>
</evidence>
<dbReference type="GeneID" id="89488886"/>
<dbReference type="InterPro" id="IPR005478">
    <property type="entry name" value="Transketolase_bac-like"/>
</dbReference>
<evidence type="ECO:0000259" key="19">
    <source>
        <dbReference type="SMART" id="SM00861"/>
    </source>
</evidence>
<comment type="subunit">
    <text evidence="4 18">Homodimer.</text>
</comment>
<comment type="cofactor">
    <cofactor evidence="18">
        <name>Mg(2+)</name>
        <dbReference type="ChEBI" id="CHEBI:18420"/>
    </cofactor>
    <cofactor evidence="18">
        <name>Ca(2+)</name>
        <dbReference type="ChEBI" id="CHEBI:29108"/>
    </cofactor>
    <cofactor evidence="18">
        <name>Mn(2+)</name>
        <dbReference type="ChEBI" id="CHEBI:29035"/>
    </cofactor>
    <cofactor evidence="18">
        <name>Co(2+)</name>
        <dbReference type="ChEBI" id="CHEBI:48828"/>
    </cofactor>
    <text evidence="18">Binds 1 Mg(2+) ion per subunit. Can also utilize other divalent metal cations, such as Ca(2+), Mn(2+) and Co(2+).</text>
</comment>
<dbReference type="EC" id="2.2.1.1" evidence="5 12"/>
<evidence type="ECO:0000256" key="14">
    <source>
        <dbReference type="PIRSR" id="PIRSR605478-2"/>
    </source>
</evidence>
<dbReference type="PROSITE" id="PS00802">
    <property type="entry name" value="TRANSKETOLASE_2"/>
    <property type="match status" value="1"/>
</dbReference>
<dbReference type="KEGG" id="prq:CYG50_11700"/>
<evidence type="ECO:0000256" key="10">
    <source>
        <dbReference type="ARBA" id="ARBA00023052"/>
    </source>
</evidence>
<evidence type="ECO:0000256" key="3">
    <source>
        <dbReference type="ARBA" id="ARBA00007131"/>
    </source>
</evidence>
<feature type="binding site" evidence="16">
    <location>
        <position position="155"/>
    </location>
    <ligand>
        <name>Mg(2+)</name>
        <dbReference type="ChEBI" id="CHEBI:18420"/>
    </ligand>
</feature>
<dbReference type="InterPro" id="IPR049557">
    <property type="entry name" value="Transketolase_CS"/>
</dbReference>
<reference evidence="20" key="1">
    <citation type="submission" date="2021-03" db="EMBL/GenBank/DDBJ databases">
        <authorList>
            <person name="Stanton E."/>
        </authorList>
    </citation>
    <scope>NUCLEOTIDE SEQUENCE</scope>
    <source>
        <strain evidence="20">2020EL-00113</strain>
    </source>
</reference>
<feature type="binding site" evidence="15">
    <location>
        <begin position="114"/>
        <end position="116"/>
    </location>
    <ligand>
        <name>thiamine diphosphate</name>
        <dbReference type="ChEBI" id="CHEBI:58937"/>
    </ligand>
</feature>
<evidence type="ECO:0000256" key="13">
    <source>
        <dbReference type="PIRSR" id="PIRSR605478-1"/>
    </source>
</evidence>
<dbReference type="FunFam" id="3.40.50.970:FF:000003">
    <property type="entry name" value="Transketolase"/>
    <property type="match status" value="1"/>
</dbReference>
<dbReference type="OrthoDB" id="8732661at2"/>
<evidence type="ECO:0000313" key="20">
    <source>
        <dbReference type="EMBL" id="MBQ0270537.1"/>
    </source>
</evidence>
<dbReference type="CDD" id="cd07033">
    <property type="entry name" value="TPP_PYR_DXS_TK_like"/>
    <property type="match status" value="1"/>
</dbReference>
<comment type="cofactor">
    <cofactor evidence="15">
        <name>thiamine diphosphate</name>
        <dbReference type="ChEBI" id="CHEBI:58937"/>
    </cofactor>
    <text evidence="15">Binds 1 thiamine pyrophosphate per subunit. During the reaction, the substrate forms a covalent intermediate with the cofactor.</text>
</comment>
<feature type="binding site" evidence="16">
    <location>
        <position position="187"/>
    </location>
    <ligand>
        <name>Mg(2+)</name>
        <dbReference type="ChEBI" id="CHEBI:18420"/>
    </ligand>
</feature>
<evidence type="ECO:0000256" key="12">
    <source>
        <dbReference type="NCBIfam" id="TIGR00232"/>
    </source>
</evidence>
<dbReference type="CDD" id="cd02012">
    <property type="entry name" value="TPP_TK"/>
    <property type="match status" value="1"/>
</dbReference>
<proteinExistence type="inferred from homology"/>
<dbReference type="InterPro" id="IPR005475">
    <property type="entry name" value="Transketolase-like_Pyr-bd"/>
</dbReference>
<feature type="binding site" evidence="15">
    <location>
        <position position="437"/>
    </location>
    <ligand>
        <name>thiamine diphosphate</name>
        <dbReference type="ChEBI" id="CHEBI:58937"/>
    </ligand>
</feature>
<dbReference type="GO" id="GO:0004802">
    <property type="term" value="F:transketolase activity"/>
    <property type="evidence" value="ECO:0007669"/>
    <property type="project" value="UniProtKB-UniRule"/>
</dbReference>
<evidence type="ECO:0000256" key="15">
    <source>
        <dbReference type="PIRSR" id="PIRSR605478-3"/>
    </source>
</evidence>
<dbReference type="SUPFAM" id="SSF52518">
    <property type="entry name" value="Thiamin diphosphate-binding fold (THDP-binding)"/>
    <property type="match status" value="2"/>
</dbReference>
<dbReference type="EMBL" id="JANAVW010000001">
    <property type="protein sequence ID" value="MDT0132522.1"/>
    <property type="molecule type" value="Genomic_DNA"/>
</dbReference>
<evidence type="ECO:0000256" key="1">
    <source>
        <dbReference type="ARBA" id="ARBA00001913"/>
    </source>
</evidence>
<keyword evidence="23" id="KW-1185">Reference proteome</keyword>
<comment type="cofactor">
    <cofactor evidence="2">
        <name>Co(2+)</name>
        <dbReference type="ChEBI" id="CHEBI:48828"/>
    </cofactor>
</comment>
<evidence type="ECO:0000256" key="5">
    <source>
        <dbReference type="ARBA" id="ARBA00013152"/>
    </source>
</evidence>
<dbReference type="RefSeq" id="WP_102139065.1">
    <property type="nucleotide sequence ID" value="NZ_CP031123.2"/>
</dbReference>
<dbReference type="PANTHER" id="PTHR43522">
    <property type="entry name" value="TRANSKETOLASE"/>
    <property type="match status" value="1"/>
</dbReference>
<keyword evidence="6 18" id="KW-0808">Transferase</keyword>
<dbReference type="EMBL" id="JAGKLY010000014">
    <property type="protein sequence ID" value="MBQ0270537.1"/>
    <property type="molecule type" value="Genomic_DNA"/>
</dbReference>
<evidence type="ECO:0000256" key="18">
    <source>
        <dbReference type="RuleBase" id="RU004996"/>
    </source>
</evidence>
<keyword evidence="10 15" id="KW-0786">Thiamine pyrophosphate</keyword>
<comment type="caution">
    <text evidence="20">The sequence shown here is derived from an EMBL/GenBank/DDBJ whole genome shotgun (WGS) entry which is preliminary data.</text>
</comment>
<feature type="binding site" evidence="14">
    <location>
        <position position="461"/>
    </location>
    <ligand>
        <name>substrate</name>
    </ligand>
</feature>
<evidence type="ECO:0000313" key="22">
    <source>
        <dbReference type="Proteomes" id="UP000674270"/>
    </source>
</evidence>
<feature type="binding site" evidence="15">
    <location>
        <position position="156"/>
    </location>
    <ligand>
        <name>thiamine diphosphate</name>
        <dbReference type="ChEBI" id="CHEBI:58937"/>
    </ligand>
</feature>
<dbReference type="Gene3D" id="3.40.50.920">
    <property type="match status" value="1"/>
</dbReference>
<evidence type="ECO:0000313" key="23">
    <source>
        <dbReference type="Proteomes" id="UP001252207"/>
    </source>
</evidence>
<feature type="binding site" evidence="14">
    <location>
        <position position="26"/>
    </location>
    <ligand>
        <name>substrate</name>
    </ligand>
</feature>
<dbReference type="Proteomes" id="UP000674270">
    <property type="component" value="Unassembled WGS sequence"/>
</dbReference>
<evidence type="ECO:0000256" key="9">
    <source>
        <dbReference type="ARBA" id="ARBA00022842"/>
    </source>
</evidence>
<feature type="active site" description="Proton donor" evidence="13">
    <location>
        <position position="411"/>
    </location>
</feature>
<evidence type="ECO:0000256" key="11">
    <source>
        <dbReference type="ARBA" id="ARBA00049473"/>
    </source>
</evidence>
<feature type="site" description="Important for catalytic activity" evidence="17">
    <location>
        <position position="261"/>
    </location>
</feature>
<dbReference type="GO" id="GO:0009052">
    <property type="term" value="P:pentose-phosphate shunt, non-oxidative branch"/>
    <property type="evidence" value="ECO:0007669"/>
    <property type="project" value="UniProtKB-ARBA"/>
</dbReference>
<evidence type="ECO:0000256" key="17">
    <source>
        <dbReference type="PIRSR" id="PIRSR605478-5"/>
    </source>
</evidence>
<evidence type="ECO:0000256" key="4">
    <source>
        <dbReference type="ARBA" id="ARBA00011738"/>
    </source>
</evidence>
<dbReference type="SMART" id="SM00861">
    <property type="entry name" value="Transket_pyr"/>
    <property type="match status" value="1"/>
</dbReference>
<dbReference type="Pfam" id="PF02779">
    <property type="entry name" value="Transket_pyr"/>
    <property type="match status" value="1"/>
</dbReference>
<keyword evidence="8 18" id="KW-0106">Calcium</keyword>
<dbReference type="InterPro" id="IPR005474">
    <property type="entry name" value="Transketolase_N"/>
</dbReference>
<dbReference type="Pfam" id="PF00456">
    <property type="entry name" value="Transketolase_N"/>
    <property type="match status" value="1"/>
</dbReference>
<feature type="binding site" evidence="14">
    <location>
        <position position="469"/>
    </location>
    <ligand>
        <name>substrate</name>
    </ligand>
</feature>
<evidence type="ECO:0000256" key="7">
    <source>
        <dbReference type="ARBA" id="ARBA00022723"/>
    </source>
</evidence>
<feature type="binding site" evidence="14">
    <location>
        <position position="385"/>
    </location>
    <ligand>
        <name>substrate</name>
    </ligand>
</feature>
<dbReference type="GO" id="GO:0005829">
    <property type="term" value="C:cytosol"/>
    <property type="evidence" value="ECO:0007669"/>
    <property type="project" value="TreeGrafter"/>
</dbReference>
<dbReference type="InterPro" id="IPR009014">
    <property type="entry name" value="Transketo_C/PFOR_II"/>
</dbReference>
<feature type="binding site" evidence="15">
    <location>
        <position position="66"/>
    </location>
    <ligand>
        <name>thiamine diphosphate</name>
        <dbReference type="ChEBI" id="CHEBI:58937"/>
    </ligand>
</feature>
<keyword evidence="9 16" id="KW-0460">Magnesium</keyword>
<feature type="domain" description="Transketolase-like pyrimidine-binding" evidence="19">
    <location>
        <begin position="355"/>
        <end position="526"/>
    </location>
</feature>
<evidence type="ECO:0000313" key="21">
    <source>
        <dbReference type="EMBL" id="MDT0132522.1"/>
    </source>
</evidence>
<protein>
    <recommendedName>
        <fullName evidence="5 12">Transketolase</fullName>
        <ecNumber evidence="5 12">2.2.1.1</ecNumber>
    </recommendedName>
</protein>
<dbReference type="InterPro" id="IPR029061">
    <property type="entry name" value="THDP-binding"/>
</dbReference>
<accession>A0A345LWY6</accession>
<gene>
    <name evidence="20" type="primary">tkt</name>
    <name evidence="20" type="ORF">J7T18_19835</name>
    <name evidence="21" type="ORF">NLX89_04075</name>
</gene>
<feature type="binding site" evidence="15">
    <location>
        <position position="185"/>
    </location>
    <ligand>
        <name>thiamine diphosphate</name>
        <dbReference type="ChEBI" id="CHEBI:58937"/>
    </ligand>
</feature>
<feature type="site" description="Important for catalytic activity" evidence="17">
    <location>
        <position position="26"/>
    </location>
</feature>
<reference evidence="21 23" key="2">
    <citation type="submission" date="2022-06" db="EMBL/GenBank/DDBJ databases">
        <title>Chromosome and plasmid sequencings of Enterobacteriales species co-exiting double carbapenemases.</title>
        <authorList>
            <person name="Fu Y."/>
        </authorList>
    </citation>
    <scope>NUCLEOTIDE SEQUENCE [LARGE SCALE GENOMIC DNA]</scope>
    <source>
        <strain evidence="21 23">21030615019</strain>
    </source>
</reference>
<name>A0A345LWY6_9GAMM</name>
<organism evidence="20 22">
    <name type="scientific">Providencia huaxiensis</name>
    <dbReference type="NCBI Taxonomy" id="2027290"/>
    <lineage>
        <taxon>Bacteria</taxon>
        <taxon>Pseudomonadati</taxon>
        <taxon>Pseudomonadota</taxon>
        <taxon>Gammaproteobacteria</taxon>
        <taxon>Enterobacterales</taxon>
        <taxon>Morganellaceae</taxon>
        <taxon>Providencia</taxon>
    </lineage>
</organism>
<dbReference type="PANTHER" id="PTHR43522:SF2">
    <property type="entry name" value="TRANSKETOLASE 1-RELATED"/>
    <property type="match status" value="1"/>
</dbReference>
<dbReference type="InterPro" id="IPR055152">
    <property type="entry name" value="Transketolase-like_C_2"/>
</dbReference>
<comment type="function">
    <text evidence="18">Catalyzes the transfer of a two-carbon ketol group from a ketose donor to an aldose acceptor, via a covalent intermediate with the cofactor thiamine pyrophosphate.</text>
</comment>
<comment type="similarity">
    <text evidence="3 18">Belongs to the transketolase family.</text>
</comment>
<keyword evidence="7 16" id="KW-0479">Metal-binding</keyword>
<dbReference type="PROSITE" id="PS00801">
    <property type="entry name" value="TRANSKETOLASE_1"/>
    <property type="match status" value="1"/>
</dbReference>
<evidence type="ECO:0000256" key="16">
    <source>
        <dbReference type="PIRSR" id="PIRSR605478-4"/>
    </source>
</evidence>
<dbReference type="FunFam" id="3.40.50.970:FF:000004">
    <property type="entry name" value="Transketolase"/>
    <property type="match status" value="1"/>
</dbReference>